<proteinExistence type="predicted"/>
<feature type="region of interest" description="Disordered" evidence="1">
    <location>
        <begin position="83"/>
        <end position="184"/>
    </location>
</feature>
<dbReference type="AlphaFoldDB" id="A0A0A1EL75"/>
<name>A0A0A1EL75_9ZZZZ</name>
<sequence>EHQFAALHALARSVPLRHGRGQQGQCRYRRGQGLIPECHRRDGGGHVRARRIRQGIRLGRHHDRPRGRLEHDPEHVQLVAQARHDSAHAPGRPRHLHAAEEPWRQLPCHRQVAAPGGRRSPAYGYRGRQARRRPDDRAGLLQRLPRQLHQAGSAARPVLRSGLGRHPQGHAGRFGRHPRRSDAP</sequence>
<reference evidence="2" key="2">
    <citation type="journal article" date="2015" name="Appl. Microbiol. Biotechnol.">
        <title>Diversity and distribution of autotrophic microbial community along environmental gradients in grassland soils on the Tibetan Plateau.</title>
        <authorList>
            <person name="Guo G."/>
            <person name="Kong W."/>
            <person name="Liu J."/>
            <person name="Zhao J."/>
            <person name="Du H."/>
            <person name="Zhang X."/>
            <person name="Xia P."/>
        </authorList>
    </citation>
    <scope>NUCLEOTIDE SEQUENCE</scope>
</reference>
<evidence type="ECO:0000313" key="2">
    <source>
        <dbReference type="EMBL" id="AIY31414.1"/>
    </source>
</evidence>
<gene>
    <name evidence="2" type="primary">rbcL</name>
</gene>
<reference evidence="2" key="1">
    <citation type="submission" date="2014-08" db="EMBL/GenBank/DDBJ databases">
        <title>Temperature and water content drive soil microbial carbon fixation along an elevation gradient of grassland on the Tibetan Plateau.</title>
        <authorList>
            <person name="Guo G.-X."/>
            <person name="Kong W.-D."/>
            <person name="Zhao J.-X."/>
            <person name="Zhang X.-Z."/>
            <person name="Luo T.-X."/>
            <person name="Liu J.-B."/>
            <person name="Kiss R.M."/>
        </authorList>
    </citation>
    <scope>NUCLEOTIDE SEQUENCE</scope>
</reference>
<feature type="non-terminal residue" evidence="2">
    <location>
        <position position="184"/>
    </location>
</feature>
<organism evidence="2">
    <name type="scientific">uncultured organism</name>
    <dbReference type="NCBI Taxonomy" id="155900"/>
    <lineage>
        <taxon>unclassified sequences</taxon>
        <taxon>environmental samples</taxon>
    </lineage>
</organism>
<evidence type="ECO:0000256" key="1">
    <source>
        <dbReference type="SAM" id="MobiDB-lite"/>
    </source>
</evidence>
<feature type="non-terminal residue" evidence="2">
    <location>
        <position position="1"/>
    </location>
</feature>
<dbReference type="EMBL" id="KM433983">
    <property type="protein sequence ID" value="AIY31414.1"/>
    <property type="molecule type" value="Genomic_DNA"/>
</dbReference>
<accession>A0A0A1EL75</accession>
<protein>
    <submittedName>
        <fullName evidence="2">Form IC ribulose-1,5-bisphosphate carboxylase/oxygenase large subunit</fullName>
    </submittedName>
</protein>
<feature type="compositionally biased region" description="Basic residues" evidence="1">
    <location>
        <begin position="173"/>
        <end position="184"/>
    </location>
</feature>